<dbReference type="AlphaFoldDB" id="A0A1R0H0Q4"/>
<feature type="region of interest" description="Disordered" evidence="1">
    <location>
        <begin position="146"/>
        <end position="170"/>
    </location>
</feature>
<accession>A0A1R0H0Q4</accession>
<keyword evidence="4" id="KW-1185">Reference proteome</keyword>
<reference evidence="3 4" key="1">
    <citation type="journal article" date="2016" name="Mol. Biol. Evol.">
        <title>Genome-Wide Survey of Gut Fungi (Harpellales) Reveals the First Horizontally Transferred Ubiquitin Gene from a Mosquito Host.</title>
        <authorList>
            <person name="Wang Y."/>
            <person name="White M.M."/>
            <person name="Kvist S."/>
            <person name="Moncalvo J.M."/>
        </authorList>
    </citation>
    <scope>NUCLEOTIDE SEQUENCE [LARGE SCALE GENOMIC DNA]</scope>
    <source>
        <strain evidence="3 4">ALG-7-W6</strain>
    </source>
</reference>
<feature type="region of interest" description="Disordered" evidence="1">
    <location>
        <begin position="185"/>
        <end position="217"/>
    </location>
</feature>
<comment type="caution">
    <text evidence="3">The sequence shown here is derived from an EMBL/GenBank/DDBJ whole genome shotgun (WGS) entry which is preliminary data.</text>
</comment>
<keyword evidence="2" id="KW-0812">Transmembrane</keyword>
<evidence type="ECO:0000256" key="2">
    <source>
        <dbReference type="SAM" id="Phobius"/>
    </source>
</evidence>
<sequence>MPFLWPIGNPYGWYPLILSSSILLLFSLLVDRDSRKYLFVLYSSFWRGYNLVWNFLYQKLSPYFRLKNFFDSLLLSIKNLQTSRFKENTSLSPSEPEPESSPVSLSTNEESFYSKSKEGLLPIENLTTSSNVQPISFSMNVQEELDSSKLETPKTRESSPTRSCSSLDSSETKIEFLVTQSPSLQKNIESSSSKVSKKAGKPDKIKSKKLKSTKVDSVSPQKSKVNVRFFKYDDSSFLDTSPRPTPPNLTRTNSPQSQPPIEKSIEQDLQEVDNSLFTPKTTIEYEEPMPKSLVETKPMNASAINTLFVCTKCQRSNNNKCEIGYYSCVLEPDYGEYKNVGDIEDLIQPMVSNSTEDGKTKKSGRILYENLTHLLKQQDRIHKLSTVSGVITPSVANHPGPNVCMNSLGNSLQILPVKCLGTCSRGNVIAFRSVNKFAYQFGDLNEVDNEHLEDILEFANMYMDSNDGFSKSKTRPYELRANLLSRIPPLNNNFVNLEF</sequence>
<feature type="region of interest" description="Disordered" evidence="1">
    <location>
        <begin position="236"/>
        <end position="261"/>
    </location>
</feature>
<feature type="transmembrane region" description="Helical" evidence="2">
    <location>
        <begin position="37"/>
        <end position="57"/>
    </location>
</feature>
<evidence type="ECO:0000256" key="1">
    <source>
        <dbReference type="SAM" id="MobiDB-lite"/>
    </source>
</evidence>
<keyword evidence="2" id="KW-1133">Transmembrane helix</keyword>
<feature type="transmembrane region" description="Helical" evidence="2">
    <location>
        <begin position="12"/>
        <end position="30"/>
    </location>
</feature>
<feature type="compositionally biased region" description="Basic and acidic residues" evidence="1">
    <location>
        <begin position="146"/>
        <end position="159"/>
    </location>
</feature>
<evidence type="ECO:0000313" key="4">
    <source>
        <dbReference type="Proteomes" id="UP000187455"/>
    </source>
</evidence>
<evidence type="ECO:0000313" key="3">
    <source>
        <dbReference type="EMBL" id="OLY82719.1"/>
    </source>
</evidence>
<feature type="region of interest" description="Disordered" evidence="1">
    <location>
        <begin position="87"/>
        <end position="107"/>
    </location>
</feature>
<dbReference type="InterPro" id="IPR012863">
    <property type="entry name" value="DUF1636"/>
</dbReference>
<dbReference type="EMBL" id="LSSL01001293">
    <property type="protein sequence ID" value="OLY82719.1"/>
    <property type="molecule type" value="Genomic_DNA"/>
</dbReference>
<gene>
    <name evidence="3" type="ORF">AYI68_g3152</name>
</gene>
<proteinExistence type="predicted"/>
<dbReference type="Proteomes" id="UP000187455">
    <property type="component" value="Unassembled WGS sequence"/>
</dbReference>
<feature type="compositionally biased region" description="Low complexity" evidence="1">
    <location>
        <begin position="90"/>
        <end position="106"/>
    </location>
</feature>
<name>A0A1R0H0Q4_9FUNG</name>
<keyword evidence="2" id="KW-0472">Membrane</keyword>
<organism evidence="3 4">
    <name type="scientific">Smittium mucronatum</name>
    <dbReference type="NCBI Taxonomy" id="133383"/>
    <lineage>
        <taxon>Eukaryota</taxon>
        <taxon>Fungi</taxon>
        <taxon>Fungi incertae sedis</taxon>
        <taxon>Zoopagomycota</taxon>
        <taxon>Kickxellomycotina</taxon>
        <taxon>Harpellomycetes</taxon>
        <taxon>Harpellales</taxon>
        <taxon>Legeriomycetaceae</taxon>
        <taxon>Smittium</taxon>
    </lineage>
</organism>
<protein>
    <submittedName>
        <fullName evidence="3">Uncharacterized protein</fullName>
    </submittedName>
</protein>
<dbReference type="OrthoDB" id="5589413at2759"/>
<dbReference type="Pfam" id="PF07845">
    <property type="entry name" value="DUF1636"/>
    <property type="match status" value="1"/>
</dbReference>
<feature type="compositionally biased region" description="Polar residues" evidence="1">
    <location>
        <begin position="160"/>
        <end position="169"/>
    </location>
</feature>